<keyword evidence="5 10" id="KW-0479">Metal-binding</keyword>
<evidence type="ECO:0000313" key="13">
    <source>
        <dbReference type="EMBL" id="KAJ8449624.1"/>
    </source>
</evidence>
<organism evidence="13 14">
    <name type="scientific">Carnegiea gigantea</name>
    <dbReference type="NCBI Taxonomy" id="171969"/>
    <lineage>
        <taxon>Eukaryota</taxon>
        <taxon>Viridiplantae</taxon>
        <taxon>Streptophyta</taxon>
        <taxon>Embryophyta</taxon>
        <taxon>Tracheophyta</taxon>
        <taxon>Spermatophyta</taxon>
        <taxon>Magnoliopsida</taxon>
        <taxon>eudicotyledons</taxon>
        <taxon>Gunneridae</taxon>
        <taxon>Pentapetalae</taxon>
        <taxon>Caryophyllales</taxon>
        <taxon>Cactineae</taxon>
        <taxon>Cactaceae</taxon>
        <taxon>Cactoideae</taxon>
        <taxon>Echinocereeae</taxon>
        <taxon>Carnegiea</taxon>
    </lineage>
</organism>
<dbReference type="SUPFAM" id="SSF48264">
    <property type="entry name" value="Cytochrome P450"/>
    <property type="match status" value="1"/>
</dbReference>
<dbReference type="FunFam" id="1.10.630.10:FF:000011">
    <property type="entry name" value="Cytochrome P450 83B1"/>
    <property type="match status" value="1"/>
</dbReference>
<keyword evidence="12" id="KW-0732">Signal</keyword>
<keyword evidence="8 11" id="KW-0503">Monooxygenase</keyword>
<dbReference type="PROSITE" id="PS00086">
    <property type="entry name" value="CYTOCHROME_P450"/>
    <property type="match status" value="1"/>
</dbReference>
<evidence type="ECO:0000313" key="14">
    <source>
        <dbReference type="Proteomes" id="UP001153076"/>
    </source>
</evidence>
<keyword evidence="4 10" id="KW-0349">Heme</keyword>
<dbReference type="GO" id="GO:0004497">
    <property type="term" value="F:monooxygenase activity"/>
    <property type="evidence" value="ECO:0007669"/>
    <property type="project" value="UniProtKB-KW"/>
</dbReference>
<dbReference type="OrthoDB" id="2789670at2759"/>
<dbReference type="Gene3D" id="1.10.630.10">
    <property type="entry name" value="Cytochrome P450"/>
    <property type="match status" value="1"/>
</dbReference>
<proteinExistence type="inferred from homology"/>
<dbReference type="PANTHER" id="PTHR47943:SF9">
    <property type="entry name" value="CYTOCHROME P450"/>
    <property type="match status" value="1"/>
</dbReference>
<keyword evidence="9" id="KW-0472">Membrane</keyword>
<evidence type="ECO:0000256" key="8">
    <source>
        <dbReference type="ARBA" id="ARBA00023033"/>
    </source>
</evidence>
<gene>
    <name evidence="13" type="ORF">Cgig2_005646</name>
</gene>
<evidence type="ECO:0000256" key="12">
    <source>
        <dbReference type="SAM" id="SignalP"/>
    </source>
</evidence>
<reference evidence="13" key="1">
    <citation type="submission" date="2022-04" db="EMBL/GenBank/DDBJ databases">
        <title>Carnegiea gigantea Genome sequencing and assembly v2.</title>
        <authorList>
            <person name="Copetti D."/>
            <person name="Sanderson M.J."/>
            <person name="Burquez A."/>
            <person name="Wojciechowski M.F."/>
        </authorList>
    </citation>
    <scope>NUCLEOTIDE SEQUENCE</scope>
    <source>
        <strain evidence="13">SGP5-SGP5p</strain>
        <tissue evidence="13">Aerial part</tissue>
    </source>
</reference>
<dbReference type="InterPro" id="IPR017972">
    <property type="entry name" value="Cyt_P450_CS"/>
</dbReference>
<evidence type="ECO:0000256" key="5">
    <source>
        <dbReference type="ARBA" id="ARBA00022723"/>
    </source>
</evidence>
<dbReference type="PANTHER" id="PTHR47943">
    <property type="entry name" value="CYTOCHROME P450 93A3-LIKE"/>
    <property type="match status" value="1"/>
</dbReference>
<dbReference type="InterPro" id="IPR001128">
    <property type="entry name" value="Cyt_P450"/>
</dbReference>
<evidence type="ECO:0000256" key="9">
    <source>
        <dbReference type="ARBA" id="ARBA00023136"/>
    </source>
</evidence>
<dbReference type="InterPro" id="IPR036396">
    <property type="entry name" value="Cyt_P450_sf"/>
</dbReference>
<name>A0A9Q1QPR6_9CARY</name>
<dbReference type="PRINTS" id="PR00463">
    <property type="entry name" value="EP450I"/>
</dbReference>
<feature type="signal peptide" evidence="12">
    <location>
        <begin position="1"/>
        <end position="23"/>
    </location>
</feature>
<keyword evidence="6 11" id="KW-0560">Oxidoreductase</keyword>
<comment type="similarity">
    <text evidence="3 11">Belongs to the cytochrome P450 family.</text>
</comment>
<dbReference type="PRINTS" id="PR00385">
    <property type="entry name" value="P450"/>
</dbReference>
<dbReference type="Pfam" id="PF00067">
    <property type="entry name" value="p450"/>
    <property type="match status" value="1"/>
</dbReference>
<dbReference type="EMBL" id="JAKOGI010000020">
    <property type="protein sequence ID" value="KAJ8449624.1"/>
    <property type="molecule type" value="Genomic_DNA"/>
</dbReference>
<sequence length="502" mass="56361">MAPIAIYLLLIIILLPLFGLLFGARPKSDPRWPSGPRPLPIVGNLHMLGRLPHRALTKLAQEYGPIMSLRLGHVPTIVVSSPRAAELFLKQYDAVFASRPIFQASVYMSYGAKGIAFTPYGDFWRRARRMCTLHLLTQAKVESFEGLRTSEIEVAVRRLVEAAAAREVVDVGERVGELVEGIVFKMLVGKSMEEDKRYDWKGVVREGVALAGAFNLADFVPYLAPLDLQGLTRKIKAVSKAADEMAENIIEDHLKGEDFGQQTDIVGTMLAIMANPNSEFFSTFDRENVKAIMLDLFVGGIDSSLQTIMWALSALTKHPRVMKLLQEELDAKIGKHRMVLESDLPKLAYLDMVVKETFRLYPVGPLLVPHESMEDVIVDGHMIPKKSRVIINFWAIGRDPNVWSKNAEDFYPERFMGREIDVRGRDFELIPFGAGRRGCPGIHLGLMTVKIVLAQLVHCFNWELPNGVRPEEVDMIEEFGLAMSRVNKLLAIPSYRLLDTHS</sequence>
<dbReference type="GO" id="GO:0005506">
    <property type="term" value="F:iron ion binding"/>
    <property type="evidence" value="ECO:0007669"/>
    <property type="project" value="InterPro"/>
</dbReference>
<dbReference type="GO" id="GO:0016020">
    <property type="term" value="C:membrane"/>
    <property type="evidence" value="ECO:0007669"/>
    <property type="project" value="UniProtKB-SubCell"/>
</dbReference>
<keyword evidence="7 10" id="KW-0408">Iron</keyword>
<evidence type="ECO:0000256" key="3">
    <source>
        <dbReference type="ARBA" id="ARBA00010617"/>
    </source>
</evidence>
<evidence type="ECO:0000256" key="10">
    <source>
        <dbReference type="PIRSR" id="PIRSR602401-1"/>
    </source>
</evidence>
<keyword evidence="14" id="KW-1185">Reference proteome</keyword>
<dbReference type="Proteomes" id="UP001153076">
    <property type="component" value="Unassembled WGS sequence"/>
</dbReference>
<protein>
    <recommendedName>
        <fullName evidence="15">Cytochrome P450</fullName>
    </recommendedName>
</protein>
<accession>A0A9Q1QPR6</accession>
<evidence type="ECO:0000256" key="4">
    <source>
        <dbReference type="ARBA" id="ARBA00022617"/>
    </source>
</evidence>
<evidence type="ECO:0000256" key="6">
    <source>
        <dbReference type="ARBA" id="ARBA00023002"/>
    </source>
</evidence>
<dbReference type="InterPro" id="IPR002401">
    <property type="entry name" value="Cyt_P450_E_grp-I"/>
</dbReference>
<evidence type="ECO:0000256" key="11">
    <source>
        <dbReference type="RuleBase" id="RU000461"/>
    </source>
</evidence>
<comment type="subcellular location">
    <subcellularLocation>
        <location evidence="2">Membrane</location>
    </subcellularLocation>
</comment>
<dbReference type="AlphaFoldDB" id="A0A9Q1QPR6"/>
<evidence type="ECO:0008006" key="15">
    <source>
        <dbReference type="Google" id="ProtNLM"/>
    </source>
</evidence>
<evidence type="ECO:0000256" key="2">
    <source>
        <dbReference type="ARBA" id="ARBA00004370"/>
    </source>
</evidence>
<comment type="cofactor">
    <cofactor evidence="1 10">
        <name>heme</name>
        <dbReference type="ChEBI" id="CHEBI:30413"/>
    </cofactor>
</comment>
<feature type="chain" id="PRO_5040450072" description="Cytochrome P450" evidence="12">
    <location>
        <begin position="24"/>
        <end position="502"/>
    </location>
</feature>
<comment type="caution">
    <text evidence="13">The sequence shown here is derived from an EMBL/GenBank/DDBJ whole genome shotgun (WGS) entry which is preliminary data.</text>
</comment>
<dbReference type="CDD" id="cd11072">
    <property type="entry name" value="CYP71-like"/>
    <property type="match status" value="1"/>
</dbReference>
<feature type="binding site" description="axial binding residue" evidence="10">
    <location>
        <position position="439"/>
    </location>
    <ligand>
        <name>heme</name>
        <dbReference type="ChEBI" id="CHEBI:30413"/>
    </ligand>
    <ligandPart>
        <name>Fe</name>
        <dbReference type="ChEBI" id="CHEBI:18248"/>
    </ligandPart>
</feature>
<evidence type="ECO:0000256" key="1">
    <source>
        <dbReference type="ARBA" id="ARBA00001971"/>
    </source>
</evidence>
<dbReference type="GO" id="GO:0020037">
    <property type="term" value="F:heme binding"/>
    <property type="evidence" value="ECO:0007669"/>
    <property type="project" value="InterPro"/>
</dbReference>
<dbReference type="GO" id="GO:0016705">
    <property type="term" value="F:oxidoreductase activity, acting on paired donors, with incorporation or reduction of molecular oxygen"/>
    <property type="evidence" value="ECO:0007669"/>
    <property type="project" value="InterPro"/>
</dbReference>
<evidence type="ECO:0000256" key="7">
    <source>
        <dbReference type="ARBA" id="ARBA00023004"/>
    </source>
</evidence>